<dbReference type="GeneID" id="34604990"/>
<dbReference type="SMART" id="SM00893">
    <property type="entry name" value="ETF"/>
    <property type="match status" value="1"/>
</dbReference>
<evidence type="ECO:0000256" key="6">
    <source>
        <dbReference type="ARBA" id="ARBA00022448"/>
    </source>
</evidence>
<evidence type="ECO:0000256" key="7">
    <source>
        <dbReference type="ARBA" id="ARBA00022630"/>
    </source>
</evidence>
<keyword evidence="9" id="KW-0249">Electron transport</keyword>
<feature type="region of interest" description="Disordered" evidence="11">
    <location>
        <begin position="778"/>
        <end position="799"/>
    </location>
</feature>
<dbReference type="Pfam" id="PF00766">
    <property type="entry name" value="ETF_alpha"/>
    <property type="match status" value="1"/>
</dbReference>
<dbReference type="CDD" id="cd01715">
    <property type="entry name" value="ETF_alpha"/>
    <property type="match status" value="1"/>
</dbReference>
<comment type="cofactor">
    <cofactor evidence="1">
        <name>FAD</name>
        <dbReference type="ChEBI" id="CHEBI:57692"/>
    </cofactor>
</comment>
<dbReference type="AlphaFoldDB" id="A0A177EV84"/>
<dbReference type="SUPFAM" id="SSF52402">
    <property type="entry name" value="Adenine nucleotide alpha hydrolases-like"/>
    <property type="match status" value="1"/>
</dbReference>
<evidence type="ECO:0000256" key="10">
    <source>
        <dbReference type="ARBA" id="ARBA00025416"/>
    </source>
</evidence>
<evidence type="ECO:0000256" key="2">
    <source>
        <dbReference type="ARBA" id="ARBA00004305"/>
    </source>
</evidence>
<keyword evidence="8" id="KW-0274">FAD</keyword>
<dbReference type="CDD" id="cd22699">
    <property type="entry name" value="FHA_PLM2-like"/>
    <property type="match status" value="1"/>
</dbReference>
<feature type="compositionally biased region" description="Polar residues" evidence="11">
    <location>
        <begin position="276"/>
        <end position="311"/>
    </location>
</feature>
<proteinExistence type="inferred from homology"/>
<evidence type="ECO:0000256" key="4">
    <source>
        <dbReference type="ARBA" id="ARBA00011355"/>
    </source>
</evidence>
<evidence type="ECO:0000256" key="9">
    <source>
        <dbReference type="ARBA" id="ARBA00022982"/>
    </source>
</evidence>
<evidence type="ECO:0000256" key="5">
    <source>
        <dbReference type="ARBA" id="ARBA00020656"/>
    </source>
</evidence>
<dbReference type="PROSITE" id="PS50006">
    <property type="entry name" value="FHA_DOMAIN"/>
    <property type="match status" value="1"/>
</dbReference>
<gene>
    <name evidence="13" type="ORF">AYO21_09861</name>
</gene>
<feature type="compositionally biased region" description="Low complexity" evidence="11">
    <location>
        <begin position="52"/>
        <end position="64"/>
    </location>
</feature>
<dbReference type="GO" id="GO:0050660">
    <property type="term" value="F:flavin adenine dinucleotide binding"/>
    <property type="evidence" value="ECO:0007669"/>
    <property type="project" value="InterPro"/>
</dbReference>
<comment type="subcellular location">
    <subcellularLocation>
        <location evidence="2">Mitochondrion matrix</location>
    </subcellularLocation>
</comment>
<dbReference type="FunFam" id="3.40.50.620:FF:000041">
    <property type="entry name" value="Electron transfer flavoprotein alpha subunit"/>
    <property type="match status" value="1"/>
</dbReference>
<dbReference type="InterPro" id="IPR014731">
    <property type="entry name" value="ETF_asu_C"/>
</dbReference>
<keyword evidence="6" id="KW-0813">Transport</keyword>
<feature type="domain" description="FHA" evidence="12">
    <location>
        <begin position="109"/>
        <end position="162"/>
    </location>
</feature>
<dbReference type="OrthoDB" id="5348546at2759"/>
<dbReference type="Pfam" id="PF01012">
    <property type="entry name" value="ETF"/>
    <property type="match status" value="1"/>
</dbReference>
<dbReference type="EMBL" id="LVKK01000104">
    <property type="protein sequence ID" value="OAG35934.1"/>
    <property type="molecule type" value="Genomic_DNA"/>
</dbReference>
<dbReference type="InterPro" id="IPR014729">
    <property type="entry name" value="Rossmann-like_a/b/a_fold"/>
</dbReference>
<dbReference type="GO" id="GO:0009055">
    <property type="term" value="F:electron transfer activity"/>
    <property type="evidence" value="ECO:0007669"/>
    <property type="project" value="InterPro"/>
</dbReference>
<dbReference type="Gene3D" id="3.40.50.1220">
    <property type="entry name" value="TPP-binding domain"/>
    <property type="match status" value="1"/>
</dbReference>
<feature type="compositionally biased region" description="Acidic residues" evidence="11">
    <location>
        <begin position="315"/>
        <end position="324"/>
    </location>
</feature>
<dbReference type="GO" id="GO:0033539">
    <property type="term" value="P:fatty acid beta-oxidation using acyl-CoA dehydrogenase"/>
    <property type="evidence" value="ECO:0007669"/>
    <property type="project" value="TreeGrafter"/>
</dbReference>
<dbReference type="InterPro" id="IPR029035">
    <property type="entry name" value="DHS-like_NAD/FAD-binding_dom"/>
</dbReference>
<evidence type="ECO:0000313" key="13">
    <source>
        <dbReference type="EMBL" id="OAG35934.1"/>
    </source>
</evidence>
<dbReference type="Proteomes" id="UP000077002">
    <property type="component" value="Unassembled WGS sequence"/>
</dbReference>
<comment type="caution">
    <text evidence="13">The sequence shown here is derived from an EMBL/GenBank/DDBJ whole genome shotgun (WGS) entry which is preliminary data.</text>
</comment>
<dbReference type="SUPFAM" id="SSF52467">
    <property type="entry name" value="DHS-like NAD/FAD-binding domain"/>
    <property type="match status" value="1"/>
</dbReference>
<dbReference type="RefSeq" id="XP_022507886.1">
    <property type="nucleotide sequence ID" value="XM_022659790.1"/>
</dbReference>
<feature type="region of interest" description="Disordered" evidence="11">
    <location>
        <begin position="522"/>
        <end position="549"/>
    </location>
</feature>
<accession>A0A177EV84</accession>
<evidence type="ECO:0000256" key="3">
    <source>
        <dbReference type="ARBA" id="ARBA00005817"/>
    </source>
</evidence>
<feature type="region of interest" description="Disordered" evidence="11">
    <location>
        <begin position="343"/>
        <end position="381"/>
    </location>
</feature>
<dbReference type="GO" id="GO:0005759">
    <property type="term" value="C:mitochondrial matrix"/>
    <property type="evidence" value="ECO:0007669"/>
    <property type="project" value="UniProtKB-SubCell"/>
</dbReference>
<evidence type="ECO:0000256" key="8">
    <source>
        <dbReference type="ARBA" id="ARBA00022827"/>
    </source>
</evidence>
<feature type="region of interest" description="Disordered" evidence="11">
    <location>
        <begin position="200"/>
        <end position="331"/>
    </location>
</feature>
<reference evidence="13 14" key="1">
    <citation type="submission" date="2016-03" db="EMBL/GenBank/DDBJ databases">
        <title>Draft genome sequence of the Fonsecaea monophora CBS 269.37.</title>
        <authorList>
            <person name="Bombassaro A."/>
            <person name="Vinicius W.A."/>
            <person name="De Hoog S."/>
            <person name="Sun J."/>
            <person name="Souza E.M."/>
            <person name="Raittz R.T."/>
            <person name="Costa F."/>
            <person name="Leao A.C."/>
            <person name="Tadra-Sfeir M.Z."/>
            <person name="Baura V."/>
            <person name="Balsanelli E."/>
            <person name="Pedrosa F.O."/>
            <person name="Moreno L.F."/>
            <person name="Steffens M.B."/>
            <person name="Xi L."/>
            <person name="Bocca A.L."/>
            <person name="Felipe M.S."/>
            <person name="Teixeira M."/>
            <person name="Telles Filho F.Q."/>
            <person name="Azevedo C.M."/>
            <person name="Gomes R."/>
            <person name="Vicente V.A."/>
        </authorList>
    </citation>
    <scope>NUCLEOTIDE SEQUENCE [LARGE SCALE GENOMIC DNA]</scope>
    <source>
        <strain evidence="13 14">CBS 269.37</strain>
    </source>
</reference>
<dbReference type="InterPro" id="IPR000253">
    <property type="entry name" value="FHA_dom"/>
</dbReference>
<keyword evidence="7" id="KW-0285">Flavoprotein</keyword>
<dbReference type="FunFam" id="3.40.50.1220:FF:000001">
    <property type="entry name" value="Electron transfer flavoprotein, alpha subunit"/>
    <property type="match status" value="1"/>
</dbReference>
<dbReference type="InterPro" id="IPR001308">
    <property type="entry name" value="ETF_a/FixB"/>
</dbReference>
<feature type="compositionally biased region" description="Basic and acidic residues" evidence="11">
    <location>
        <begin position="522"/>
        <end position="534"/>
    </location>
</feature>
<comment type="subunit">
    <text evidence="4">Heterodimer of an alpha and a beta subunit.</text>
</comment>
<evidence type="ECO:0000259" key="12">
    <source>
        <dbReference type="PROSITE" id="PS50006"/>
    </source>
</evidence>
<keyword evidence="14" id="KW-1185">Reference proteome</keyword>
<dbReference type="PANTHER" id="PTHR43153">
    <property type="entry name" value="ELECTRON TRANSFER FLAVOPROTEIN ALPHA"/>
    <property type="match status" value="1"/>
</dbReference>
<dbReference type="InterPro" id="IPR014730">
    <property type="entry name" value="ETF_a/b_N"/>
</dbReference>
<comment type="function">
    <text evidence="10">The electron transfer flavoprotein serves as a specific electron acceptor for several dehydrogenases, including five acyl-CoA dehydrogenases, glutaryl-CoA and sarcosine dehydrogenase. It transfers the electrons to the main mitochondrial respiratory chain via ETF-ubiquinone oxidoreductase (ETF dehydrogenase).</text>
</comment>
<dbReference type="Gene3D" id="3.40.50.620">
    <property type="entry name" value="HUPs"/>
    <property type="match status" value="1"/>
</dbReference>
<evidence type="ECO:0000256" key="1">
    <source>
        <dbReference type="ARBA" id="ARBA00001974"/>
    </source>
</evidence>
<organism evidence="13 14">
    <name type="scientific">Fonsecaea monophora</name>
    <dbReference type="NCBI Taxonomy" id="254056"/>
    <lineage>
        <taxon>Eukaryota</taxon>
        <taxon>Fungi</taxon>
        <taxon>Dikarya</taxon>
        <taxon>Ascomycota</taxon>
        <taxon>Pezizomycotina</taxon>
        <taxon>Eurotiomycetes</taxon>
        <taxon>Chaetothyriomycetidae</taxon>
        <taxon>Chaetothyriales</taxon>
        <taxon>Herpotrichiellaceae</taxon>
        <taxon>Fonsecaea</taxon>
    </lineage>
</organism>
<name>A0A177EV84_9EURO</name>
<evidence type="ECO:0000256" key="11">
    <source>
        <dbReference type="SAM" id="MobiDB-lite"/>
    </source>
</evidence>
<dbReference type="InterPro" id="IPR033947">
    <property type="entry name" value="ETF_alpha_N"/>
</dbReference>
<feature type="region of interest" description="Disordered" evidence="11">
    <location>
        <begin position="1"/>
        <end position="90"/>
    </location>
</feature>
<sequence length="936" mass="99754">MAPSTTFAETVMSPSPGPKRSATSLLPAFEPLSSSPALPRPLKRNRDALDESTTYPTPVPTSSTAILSSSPVHVAKSRPSLHRTSSTLAERTPLGAVPSIQLQADGKVTRMGRSSASCDYQFSANRLISRVHVEACYKAAGSRLERDRVEITCTGWNGIKIHCKGQVYEVKKGETFSSDIRDSEIMIDVHDSRVVVDWPPKPHLGAFSSEDEEDASPAKRKRAMLRHSTPPSPSPMQVRRRLSSPISPSPAVQAVMPSSPPLPPATVEIYEDPESTNESSGTVTGTEVSQSTQALSQNCGLAGNTQNSASLSAEEFSDNDEENDPIIHSFGPFGANLLPRMASVSAGDSHHSSDSATSTRSSHTEPLPPSEALSSSKKKDPEFDAQGHIINQLAFSRLSSTPLSTILSHLPREAGVLSLHEIRKLIRETACIGEVAREGKDAAGKPLESEFYYIPDEDEDEKRKEAVVNDLRKPGLRACRKQHKSMPLDIVHAKSSDDDEGPEWLYSASEKVSRHRNAKCFHSGETRVNPRDPEVEALSGAGHSKTSIPELKTASKNSINTTLLGLPASTQALLDSAPPAGETHSIDMLSTAGQSALRAVRARSPSHTLLNQFQSSSLARLLSTLAILEQRDGKLNSGSLGAITAGAKLGGSVHGFVAGKSAKAVAQEASKIKGLEKVIAVENEAYDRGLPENWAPLLVENIKKGGYTHVIAAHSAFGKSLLPRVAALLDVQQISDVMGIEGEDTFVRPIYAGNAILTVQSSDPTKLLTVRQTSFAPAETEGGSASVEEGADTKVESSTEWISENLTKSDRPELASAEKVVSGGRGLKSKEEFDRLMPPLADALGAAIGASRAAVDSGFADNSLQVGQTGKNVAPQLYLAVGISGAIQHLAGMKDSKVIACINKDPDAPIFQVADVGLVGDLFERVPELTEKLKSQ</sequence>
<protein>
    <recommendedName>
        <fullName evidence="5">Probable electron transfer flavoprotein subunit alpha, mitochondrial</fullName>
    </recommendedName>
</protein>
<dbReference type="PANTHER" id="PTHR43153:SF1">
    <property type="entry name" value="ELECTRON TRANSFER FLAVOPROTEIN SUBUNIT ALPHA, MITOCHONDRIAL"/>
    <property type="match status" value="1"/>
</dbReference>
<evidence type="ECO:0000313" key="14">
    <source>
        <dbReference type="Proteomes" id="UP000077002"/>
    </source>
</evidence>
<comment type="similarity">
    <text evidence="3">Belongs to the ETF alpha-subunit/FixB family.</text>
</comment>